<keyword evidence="1" id="KW-0472">Membrane</keyword>
<evidence type="ECO:0000256" key="1">
    <source>
        <dbReference type="SAM" id="Phobius"/>
    </source>
</evidence>
<dbReference type="Proteomes" id="UP000003915">
    <property type="component" value="Unassembled WGS sequence"/>
</dbReference>
<feature type="transmembrane region" description="Helical" evidence="1">
    <location>
        <begin position="21"/>
        <end position="40"/>
    </location>
</feature>
<reference evidence="2 3" key="1">
    <citation type="journal article" date="2011" name="BMC Genomics">
        <title>Genome sequencing reveals diversification of virulence factor content and possible host adaptation in distinct subpopulations of Salmonella enterica.</title>
        <authorList>
            <person name="den Bakker H.C."/>
            <person name="Moreno Switt A.I."/>
            <person name="Govoni G."/>
            <person name="Cummings C.A."/>
            <person name="Ranieri M.L."/>
            <person name="Degoricija L."/>
            <person name="Hoelzer K."/>
            <person name="Rodriguez-Rivera L.D."/>
            <person name="Brown S."/>
            <person name="Bolchacova E."/>
            <person name="Furtado M.R."/>
            <person name="Wiedmann M."/>
        </authorList>
    </citation>
    <scope>NUCLEOTIDE SEQUENCE [LARGE SCALE GENOMIC DNA]</scope>
    <source>
        <strain evidence="2 3">R8-3404</strain>
    </source>
</reference>
<sequence>MRAYGPHRMCNISEYIYEISGVKLIAGFPSATVAILATFFTRFRCTLWVVFKVPTAMLAAFTTCF</sequence>
<gene>
    <name evidence="2" type="ORF">LTSEUGA_2435</name>
</gene>
<evidence type="ECO:0000313" key="2">
    <source>
        <dbReference type="EMBL" id="EHC91876.1"/>
    </source>
</evidence>
<keyword evidence="1" id="KW-0812">Transmembrane</keyword>
<name>A0A6C8H222_SALET</name>
<protein>
    <submittedName>
        <fullName evidence="2">Uncharacterized protein</fullName>
    </submittedName>
</protein>
<evidence type="ECO:0000313" key="3">
    <source>
        <dbReference type="Proteomes" id="UP000003915"/>
    </source>
</evidence>
<dbReference type="EMBL" id="AFCV01000636">
    <property type="protein sequence ID" value="EHC91876.1"/>
    <property type="molecule type" value="Genomic_DNA"/>
</dbReference>
<dbReference type="AlphaFoldDB" id="A0A6C8H222"/>
<organism evidence="2 3">
    <name type="scientific">Salmonella enterica subsp. enterica serovar Uganda str. R8-3404</name>
    <dbReference type="NCBI Taxonomy" id="913083"/>
    <lineage>
        <taxon>Bacteria</taxon>
        <taxon>Pseudomonadati</taxon>
        <taxon>Pseudomonadota</taxon>
        <taxon>Gammaproteobacteria</taxon>
        <taxon>Enterobacterales</taxon>
        <taxon>Enterobacteriaceae</taxon>
        <taxon>Salmonella</taxon>
    </lineage>
</organism>
<accession>A0A6C8H222</accession>
<comment type="caution">
    <text evidence="2">The sequence shown here is derived from an EMBL/GenBank/DDBJ whole genome shotgun (WGS) entry which is preliminary data.</text>
</comment>
<proteinExistence type="predicted"/>
<keyword evidence="1" id="KW-1133">Transmembrane helix</keyword>